<keyword evidence="2" id="KW-1185">Reference proteome</keyword>
<dbReference type="PANTHER" id="PTHR40086:SF1">
    <property type="entry name" value="CELL CYCLE REGULATOR CCRZ"/>
    <property type="match status" value="1"/>
</dbReference>
<dbReference type="AlphaFoldDB" id="F9UKG4"/>
<dbReference type="EMBL" id="AFXA01000011">
    <property type="protein sequence ID" value="EGV00169.1"/>
    <property type="molecule type" value="Genomic_DNA"/>
</dbReference>
<dbReference type="eggNOG" id="COG0510">
    <property type="taxonomic scope" value="Bacteria"/>
</dbReference>
<dbReference type="Proteomes" id="UP000004978">
    <property type="component" value="Unassembled WGS sequence"/>
</dbReference>
<dbReference type="SUPFAM" id="SSF56112">
    <property type="entry name" value="Protein kinase-like (PK-like)"/>
    <property type="match status" value="1"/>
</dbReference>
<name>F9UKG4_9BACT</name>
<dbReference type="STRING" id="1037410.MCSF7_01886"/>
<evidence type="ECO:0000313" key="2">
    <source>
        <dbReference type="Proteomes" id="UP000004978"/>
    </source>
</evidence>
<comment type="caution">
    <text evidence="1">The sequence shown here is derived from an EMBL/GenBank/DDBJ whole genome shotgun (WGS) entry which is preliminary data.</text>
</comment>
<accession>F9UKG4</accession>
<reference evidence="1 2" key="1">
    <citation type="journal article" date="2013" name="Genome Announc.">
        <title>Genome Sequence of Mycoplasma columbinum Strain SF7.</title>
        <authorList>
            <person name="Guo Z."/>
            <person name="Xu X."/>
            <person name="Zheng Q."/>
            <person name="Li T."/>
            <person name="Kuang S."/>
            <person name="Zhang Z."/>
            <person name="Chen Y."/>
            <person name="Lu X."/>
            <person name="Zhou R."/>
            <person name="Bi D."/>
            <person name="Jin H."/>
        </authorList>
    </citation>
    <scope>NUCLEOTIDE SEQUENCE [LARGE SCALE GENOMIC DNA]</scope>
    <source>
        <strain evidence="1 2">SF7</strain>
    </source>
</reference>
<dbReference type="Gene3D" id="3.90.1200.10">
    <property type="match status" value="1"/>
</dbReference>
<gene>
    <name evidence="1" type="ORF">MCSF7_01886</name>
</gene>
<sequence length="251" mass="30666">MELIKEGYTNKSFKKDNIFYQEKKHNGFNHKVDYTNLSKLDFVPKLIENNEKYSKWEYIKTKKLELNEKNLRKIAKNFKTLHESNIKFPKNTMARRIKMYRQQVNELGRKIDVLDKYYKRINNILAKSNTTRPIHNDLYFSNIILDENEKLYFVDWEYASMGDKHFDLALFICASDLNKEQEKIFLNEYDTYWEEYLIQQKILACYFIIIWAVSKLDIPINYEYYVKMIQKIDDEFQIKKQTNSFRIKEWN</sequence>
<dbReference type="RefSeq" id="WP_006608782.1">
    <property type="nucleotide sequence ID" value="NZ_AFXA01000011.1"/>
</dbReference>
<organism evidence="1 2">
    <name type="scientific">Mycoplasmopsis columbina SF7</name>
    <dbReference type="NCBI Taxonomy" id="1037410"/>
    <lineage>
        <taxon>Bacteria</taxon>
        <taxon>Bacillati</taxon>
        <taxon>Mycoplasmatota</taxon>
        <taxon>Mycoplasmoidales</taxon>
        <taxon>Metamycoplasmataceae</taxon>
        <taxon>Mycoplasmopsis</taxon>
    </lineage>
</organism>
<evidence type="ECO:0000313" key="1">
    <source>
        <dbReference type="EMBL" id="EGV00169.1"/>
    </source>
</evidence>
<dbReference type="Pfam" id="PF01633">
    <property type="entry name" value="Choline_kinase"/>
    <property type="match status" value="1"/>
</dbReference>
<proteinExistence type="predicted"/>
<dbReference type="InterPro" id="IPR052077">
    <property type="entry name" value="CcrZ_PhaseVar_Mediator"/>
</dbReference>
<dbReference type="PANTHER" id="PTHR40086">
    <property type="entry name" value="PHOSPHOTRANSFERASE YTMP-RELATED"/>
    <property type="match status" value="1"/>
</dbReference>
<dbReference type="InterPro" id="IPR011009">
    <property type="entry name" value="Kinase-like_dom_sf"/>
</dbReference>
<protein>
    <submittedName>
        <fullName evidence="1">PTS system, lichenan-specific IIA component LicA</fullName>
    </submittedName>
</protein>